<accession>A0A821Y2Q1</accession>
<proteinExistence type="predicted"/>
<comment type="caution">
    <text evidence="1">The sequence shown here is derived from an EMBL/GenBank/DDBJ whole genome shotgun (WGS) entry which is preliminary data.</text>
</comment>
<evidence type="ECO:0000313" key="1">
    <source>
        <dbReference type="EMBL" id="CAF4955885.1"/>
    </source>
</evidence>
<feature type="non-terminal residue" evidence="1">
    <location>
        <position position="1"/>
    </location>
</feature>
<evidence type="ECO:0000313" key="2">
    <source>
        <dbReference type="Proteomes" id="UP000663838"/>
    </source>
</evidence>
<sequence length="41" mass="4280">PPPPIPIIPPPVRFLLQQNNIANTASMLSKKPSCFAGIPGG</sequence>
<reference evidence="1" key="1">
    <citation type="submission" date="2021-02" db="EMBL/GenBank/DDBJ databases">
        <authorList>
            <person name="Nowell W R."/>
        </authorList>
    </citation>
    <scope>NUCLEOTIDE SEQUENCE</scope>
</reference>
<dbReference type="Proteomes" id="UP000663838">
    <property type="component" value="Unassembled WGS sequence"/>
</dbReference>
<protein>
    <submittedName>
        <fullName evidence="1">Uncharacterized protein</fullName>
    </submittedName>
</protein>
<name>A0A821Y2Q1_9BILA</name>
<gene>
    <name evidence="1" type="ORF">TOA249_LOCUS34070</name>
</gene>
<organism evidence="1 2">
    <name type="scientific">Rotaria socialis</name>
    <dbReference type="NCBI Taxonomy" id="392032"/>
    <lineage>
        <taxon>Eukaryota</taxon>
        <taxon>Metazoa</taxon>
        <taxon>Spiralia</taxon>
        <taxon>Gnathifera</taxon>
        <taxon>Rotifera</taxon>
        <taxon>Eurotatoria</taxon>
        <taxon>Bdelloidea</taxon>
        <taxon>Philodinida</taxon>
        <taxon>Philodinidae</taxon>
        <taxon>Rotaria</taxon>
    </lineage>
</organism>
<dbReference type="AlphaFoldDB" id="A0A821Y2Q1"/>
<dbReference type="EMBL" id="CAJOBS010015012">
    <property type="protein sequence ID" value="CAF4955885.1"/>
    <property type="molecule type" value="Genomic_DNA"/>
</dbReference>